<dbReference type="Pfam" id="PF06186">
    <property type="entry name" value="DUF992"/>
    <property type="match status" value="1"/>
</dbReference>
<dbReference type="EMBL" id="JAXCLX010000001">
    <property type="protein sequence ID" value="MDY0870372.1"/>
    <property type="molecule type" value="Genomic_DNA"/>
</dbReference>
<name>A0ABU5DSI7_9PROT</name>
<dbReference type="InterPro" id="IPR009333">
    <property type="entry name" value="DUF992"/>
</dbReference>
<protein>
    <submittedName>
        <fullName evidence="2">DUF992 domain-containing protein</fullName>
    </submittedName>
</protein>
<evidence type="ECO:0000313" key="3">
    <source>
        <dbReference type="Proteomes" id="UP001271769"/>
    </source>
</evidence>
<dbReference type="Proteomes" id="UP001271769">
    <property type="component" value="Unassembled WGS sequence"/>
</dbReference>
<evidence type="ECO:0000313" key="2">
    <source>
        <dbReference type="EMBL" id="MDY0870372.1"/>
    </source>
</evidence>
<keyword evidence="3" id="KW-1185">Reference proteome</keyword>
<accession>A0ABU5DSI7</accession>
<comment type="caution">
    <text evidence="2">The sequence shown here is derived from an EMBL/GenBank/DDBJ whole genome shotgun (WGS) entry which is preliminary data.</text>
</comment>
<dbReference type="RefSeq" id="WP_320498564.1">
    <property type="nucleotide sequence ID" value="NZ_JAXCLX010000001.1"/>
</dbReference>
<sequence length="161" mass="16108">MFAKLAPYAAALGLAAALSLPASHAVGAGTGVNIGVLDCTVGEGVGYIIGSNRTVACEFKRNDGTVETYHGEIRRWGLDIGFSRESRMFWGVVAPGHVEKGALEGTYGGAGADVAAGLGVGANALFGGSSRQIALQPVTVSGNVGVAVAAGVAKLTLYTGK</sequence>
<gene>
    <name evidence="2" type="ORF">SMD31_00475</name>
</gene>
<feature type="chain" id="PRO_5045332600" evidence="1">
    <location>
        <begin position="25"/>
        <end position="161"/>
    </location>
</feature>
<feature type="signal peptide" evidence="1">
    <location>
        <begin position="1"/>
        <end position="24"/>
    </location>
</feature>
<organism evidence="2 3">
    <name type="scientific">Dongia rigui</name>
    <dbReference type="NCBI Taxonomy" id="940149"/>
    <lineage>
        <taxon>Bacteria</taxon>
        <taxon>Pseudomonadati</taxon>
        <taxon>Pseudomonadota</taxon>
        <taxon>Alphaproteobacteria</taxon>
        <taxon>Rhodospirillales</taxon>
        <taxon>Dongiaceae</taxon>
        <taxon>Dongia</taxon>
    </lineage>
</organism>
<evidence type="ECO:0000256" key="1">
    <source>
        <dbReference type="SAM" id="SignalP"/>
    </source>
</evidence>
<keyword evidence="1" id="KW-0732">Signal</keyword>
<reference evidence="2 3" key="1">
    <citation type="journal article" date="2013" name="Antonie Van Leeuwenhoek">
        <title>Dongia rigui sp. nov., isolated from freshwater of a large wetland in Korea.</title>
        <authorList>
            <person name="Baik K.S."/>
            <person name="Hwang Y.M."/>
            <person name="Choi J.S."/>
            <person name="Kwon J."/>
            <person name="Seong C.N."/>
        </authorList>
    </citation>
    <scope>NUCLEOTIDE SEQUENCE [LARGE SCALE GENOMIC DNA]</scope>
    <source>
        <strain evidence="2 3">04SU4-P</strain>
    </source>
</reference>
<proteinExistence type="predicted"/>